<dbReference type="Gene3D" id="2.130.10.10">
    <property type="entry name" value="YVTN repeat-like/Quinoprotein amine dehydrogenase"/>
    <property type="match status" value="1"/>
</dbReference>
<dbReference type="PANTHER" id="PTHR34512">
    <property type="entry name" value="CELL SURFACE PROTEIN"/>
    <property type="match status" value="1"/>
</dbReference>
<feature type="domain" description="Pyrrolo-quinoline quinone repeat" evidence="1">
    <location>
        <begin position="98"/>
        <end position="283"/>
    </location>
</feature>
<dbReference type="PANTHER" id="PTHR34512:SF30">
    <property type="entry name" value="OUTER MEMBRANE PROTEIN ASSEMBLY FACTOR BAMB"/>
    <property type="match status" value="1"/>
</dbReference>
<dbReference type="InterPro" id="IPR018391">
    <property type="entry name" value="PQQ_b-propeller_rpt"/>
</dbReference>
<dbReference type="EMBL" id="BART01008427">
    <property type="protein sequence ID" value="GAG54090.1"/>
    <property type="molecule type" value="Genomic_DNA"/>
</dbReference>
<organism evidence="2">
    <name type="scientific">marine sediment metagenome</name>
    <dbReference type="NCBI Taxonomy" id="412755"/>
    <lineage>
        <taxon>unclassified sequences</taxon>
        <taxon>metagenomes</taxon>
        <taxon>ecological metagenomes</taxon>
    </lineage>
</organism>
<proteinExistence type="predicted"/>
<reference evidence="2" key="1">
    <citation type="journal article" date="2014" name="Front. Microbiol.">
        <title>High frequency of phylogenetically diverse reductive dehalogenase-homologous genes in deep subseafloor sedimentary metagenomes.</title>
        <authorList>
            <person name="Kawai M."/>
            <person name="Futagami T."/>
            <person name="Toyoda A."/>
            <person name="Takaki Y."/>
            <person name="Nishi S."/>
            <person name="Hori S."/>
            <person name="Arai W."/>
            <person name="Tsubouchi T."/>
            <person name="Morono Y."/>
            <person name="Uchiyama I."/>
            <person name="Ito T."/>
            <person name="Fujiyama A."/>
            <person name="Inagaki F."/>
            <person name="Takami H."/>
        </authorList>
    </citation>
    <scope>NUCLEOTIDE SEQUENCE</scope>
    <source>
        <strain evidence="2">Expedition CK06-06</strain>
    </source>
</reference>
<dbReference type="InterPro" id="IPR015943">
    <property type="entry name" value="WD40/YVTN_repeat-like_dom_sf"/>
</dbReference>
<evidence type="ECO:0000313" key="2">
    <source>
        <dbReference type="EMBL" id="GAG54090.1"/>
    </source>
</evidence>
<dbReference type="SMART" id="SM00564">
    <property type="entry name" value="PQQ"/>
    <property type="match status" value="3"/>
</dbReference>
<protein>
    <recommendedName>
        <fullName evidence="1">Pyrrolo-quinoline quinone repeat domain-containing protein</fullName>
    </recommendedName>
</protein>
<sequence>MRFVLFTLLCFCLCLLDSIARGDDWPEWMGPDRASEWREEGILKTFPEEGLPIKWRKPVGLGYSGPAVAGGKVFVMDYVPRSGTVTNNPGGRAQLEGDERVLCFDAADGRLVWEYAYDRPYRLSYPSGPRCTTTVEKGRVYALGAEGTLSCLDAENGKLIWQRELTEDYGTMSPIWGYAAHPLIDGDLLYTLAGGEGSLVVALDKNTGKEVWRSLSARSQGYCPPTMITLAGKKQLVIWHPESINGLDPATGKLKWSVPLEPDYDMSIAAPRLIENKLFASGIGQVGVLLELDPAKETAEVLWRGKAKDALYSVNATPF</sequence>
<dbReference type="Pfam" id="PF13360">
    <property type="entry name" value="PQQ_2"/>
    <property type="match status" value="1"/>
</dbReference>
<name>X0YDZ4_9ZZZZ</name>
<accession>X0YDZ4</accession>
<dbReference type="InterPro" id="IPR002372">
    <property type="entry name" value="PQQ_rpt_dom"/>
</dbReference>
<dbReference type="SUPFAM" id="SSF50998">
    <property type="entry name" value="Quinoprotein alcohol dehydrogenase-like"/>
    <property type="match status" value="1"/>
</dbReference>
<feature type="non-terminal residue" evidence="2">
    <location>
        <position position="319"/>
    </location>
</feature>
<evidence type="ECO:0000259" key="1">
    <source>
        <dbReference type="Pfam" id="PF13360"/>
    </source>
</evidence>
<dbReference type="AlphaFoldDB" id="X0YDZ4"/>
<dbReference type="InterPro" id="IPR011047">
    <property type="entry name" value="Quinoprotein_ADH-like_sf"/>
</dbReference>
<gene>
    <name evidence="2" type="ORF">S01H4_18958</name>
</gene>
<comment type="caution">
    <text evidence="2">The sequence shown here is derived from an EMBL/GenBank/DDBJ whole genome shotgun (WGS) entry which is preliminary data.</text>
</comment>